<keyword evidence="5" id="KW-0812">Transmembrane</keyword>
<keyword evidence="3" id="KW-0902">Two-component regulatory system</keyword>
<feature type="domain" description="Signal transduction histidine kinase subgroup 3 dimerisation and phosphoacceptor" evidence="7">
    <location>
        <begin position="199"/>
        <end position="262"/>
    </location>
</feature>
<feature type="domain" description="Histidine kinase/HSP90-like ATPase" evidence="6">
    <location>
        <begin position="300"/>
        <end position="388"/>
    </location>
</feature>
<accession>A0ABX0Q4Y4</accession>
<dbReference type="EMBL" id="JAAQQR010000004">
    <property type="protein sequence ID" value="NID05433.1"/>
    <property type="molecule type" value="Genomic_DNA"/>
</dbReference>
<dbReference type="PANTHER" id="PTHR24421">
    <property type="entry name" value="NITRATE/NITRITE SENSOR PROTEIN NARX-RELATED"/>
    <property type="match status" value="1"/>
</dbReference>
<proteinExistence type="predicted"/>
<comment type="caution">
    <text evidence="8">The sequence shown here is derived from an EMBL/GenBank/DDBJ whole genome shotgun (WGS) entry which is preliminary data.</text>
</comment>
<keyword evidence="5" id="KW-0472">Membrane</keyword>
<organism evidence="8 9">
    <name type="scientific">Luteibacter jiangsuensis</name>
    <dbReference type="NCBI Taxonomy" id="637577"/>
    <lineage>
        <taxon>Bacteria</taxon>
        <taxon>Pseudomonadati</taxon>
        <taxon>Pseudomonadota</taxon>
        <taxon>Gammaproteobacteria</taxon>
        <taxon>Lysobacterales</taxon>
        <taxon>Rhodanobacteraceae</taxon>
        <taxon>Luteibacter</taxon>
    </lineage>
</organism>
<sequence length="426" mass="46251">MYKAEFIHVRLVRLLRYATYFVFLCAGLPLSMQRAGSGPGAIGDMPLLAWTACYLVFGLVYWLLTNQMGARLNGATRVAVLVILTGTALAIGVLSKSGVGALLLIIVATAVPWLVSLPLGIAWMAVAHVALVPVFAEVPGWGLINALMQACLYFGFSALVFVASMVASQQAEEREELRRLNSELRATRALLAESTRIAERMRIARDLHDLVGHHLTALSLNLEVASHLTNDVAREHVLKAQSTAKQLLSDVREVVSELRQDDAIDLTQALRSLTEGVPGLDVRLTVPPRFGVEDPRRAQMLLRCVQEILTNTVRHANARHLWLTFRHTGPDELCLDARDDGRGGGSGEFRPGNGLNGMRERLAEFGGTVSFRTDPAGGFALTARLPLGEEPSLAHAPPRQVFDPALGDEPEAASRAKLSVPSEDLP</sequence>
<dbReference type="CDD" id="cd16917">
    <property type="entry name" value="HATPase_UhpB-NarQ-NarX-like"/>
    <property type="match status" value="1"/>
</dbReference>
<evidence type="ECO:0000259" key="7">
    <source>
        <dbReference type="Pfam" id="PF07730"/>
    </source>
</evidence>
<evidence type="ECO:0000259" key="6">
    <source>
        <dbReference type="Pfam" id="PF02518"/>
    </source>
</evidence>
<feature type="transmembrane region" description="Helical" evidence="5">
    <location>
        <begin position="76"/>
        <end position="94"/>
    </location>
</feature>
<feature type="transmembrane region" description="Helical" evidence="5">
    <location>
        <begin position="146"/>
        <end position="168"/>
    </location>
</feature>
<evidence type="ECO:0000256" key="5">
    <source>
        <dbReference type="SAM" id="Phobius"/>
    </source>
</evidence>
<dbReference type="GO" id="GO:0016301">
    <property type="term" value="F:kinase activity"/>
    <property type="evidence" value="ECO:0007669"/>
    <property type="project" value="UniProtKB-KW"/>
</dbReference>
<dbReference type="Gene3D" id="3.30.565.10">
    <property type="entry name" value="Histidine kinase-like ATPase, C-terminal domain"/>
    <property type="match status" value="1"/>
</dbReference>
<dbReference type="InterPro" id="IPR036890">
    <property type="entry name" value="HATPase_C_sf"/>
</dbReference>
<dbReference type="RefSeq" id="WP_167126000.1">
    <property type="nucleotide sequence ID" value="NZ_JAAQQR010000004.1"/>
</dbReference>
<feature type="region of interest" description="Disordered" evidence="4">
    <location>
        <begin position="389"/>
        <end position="426"/>
    </location>
</feature>
<dbReference type="PANTHER" id="PTHR24421:SF59">
    <property type="entry name" value="OXYGEN SENSOR HISTIDINE KINASE NREB"/>
    <property type="match status" value="1"/>
</dbReference>
<evidence type="ECO:0000256" key="2">
    <source>
        <dbReference type="ARBA" id="ARBA00022777"/>
    </source>
</evidence>
<feature type="transmembrane region" description="Helical" evidence="5">
    <location>
        <begin position="17"/>
        <end position="35"/>
    </location>
</feature>
<evidence type="ECO:0000256" key="3">
    <source>
        <dbReference type="ARBA" id="ARBA00023012"/>
    </source>
</evidence>
<protein>
    <submittedName>
        <fullName evidence="8">Sensor histidine kinase</fullName>
    </submittedName>
</protein>
<reference evidence="8 9" key="1">
    <citation type="journal article" date="2011" name="Curr. Microbiol.">
        <title>Luteibacter jiangsuensis sp. nov.: a methamidophos-degrading bacterium isolated from a methamidophos-manufacturing factory.</title>
        <authorList>
            <person name="Wang L."/>
            <person name="Wang G.L."/>
            <person name="Li S.P."/>
            <person name="Jiang J.D."/>
        </authorList>
    </citation>
    <scope>NUCLEOTIDE SEQUENCE [LARGE SCALE GENOMIC DNA]</scope>
    <source>
        <strain evidence="8 9">CGMCC 1.10133</strain>
    </source>
</reference>
<dbReference type="InterPro" id="IPR050482">
    <property type="entry name" value="Sensor_HK_TwoCompSys"/>
</dbReference>
<feature type="transmembrane region" description="Helical" evidence="5">
    <location>
        <begin position="101"/>
        <end position="126"/>
    </location>
</feature>
<keyword evidence="9" id="KW-1185">Reference proteome</keyword>
<feature type="transmembrane region" description="Helical" evidence="5">
    <location>
        <begin position="47"/>
        <end position="64"/>
    </location>
</feature>
<evidence type="ECO:0000256" key="4">
    <source>
        <dbReference type="SAM" id="MobiDB-lite"/>
    </source>
</evidence>
<dbReference type="InterPro" id="IPR011712">
    <property type="entry name" value="Sig_transdc_His_kin_sub3_dim/P"/>
</dbReference>
<keyword evidence="5" id="KW-1133">Transmembrane helix</keyword>
<dbReference type="Gene3D" id="1.20.5.1930">
    <property type="match status" value="1"/>
</dbReference>
<gene>
    <name evidence="8" type="ORF">HBF26_11095</name>
</gene>
<evidence type="ECO:0000313" key="9">
    <source>
        <dbReference type="Proteomes" id="UP001429601"/>
    </source>
</evidence>
<keyword evidence="1" id="KW-0808">Transferase</keyword>
<dbReference type="Pfam" id="PF07730">
    <property type="entry name" value="HisKA_3"/>
    <property type="match status" value="1"/>
</dbReference>
<evidence type="ECO:0000313" key="8">
    <source>
        <dbReference type="EMBL" id="NID05433.1"/>
    </source>
</evidence>
<dbReference type="Proteomes" id="UP001429601">
    <property type="component" value="Unassembled WGS sequence"/>
</dbReference>
<dbReference type="Pfam" id="PF02518">
    <property type="entry name" value="HATPase_c"/>
    <property type="match status" value="1"/>
</dbReference>
<keyword evidence="2 8" id="KW-0418">Kinase</keyword>
<name>A0ABX0Q4Y4_9GAMM</name>
<dbReference type="SUPFAM" id="SSF55874">
    <property type="entry name" value="ATPase domain of HSP90 chaperone/DNA topoisomerase II/histidine kinase"/>
    <property type="match status" value="1"/>
</dbReference>
<evidence type="ECO:0000256" key="1">
    <source>
        <dbReference type="ARBA" id="ARBA00022679"/>
    </source>
</evidence>
<dbReference type="InterPro" id="IPR003594">
    <property type="entry name" value="HATPase_dom"/>
</dbReference>